<evidence type="ECO:0000313" key="3">
    <source>
        <dbReference type="Proteomes" id="UP001159405"/>
    </source>
</evidence>
<accession>A0ABN8SA05</accession>
<dbReference type="EMBL" id="CALNXK010000634">
    <property type="protein sequence ID" value="CAH3188551.1"/>
    <property type="molecule type" value="Genomic_DNA"/>
</dbReference>
<organism evidence="2 3">
    <name type="scientific">Porites lobata</name>
    <dbReference type="NCBI Taxonomy" id="104759"/>
    <lineage>
        <taxon>Eukaryota</taxon>
        <taxon>Metazoa</taxon>
        <taxon>Cnidaria</taxon>
        <taxon>Anthozoa</taxon>
        <taxon>Hexacorallia</taxon>
        <taxon>Scleractinia</taxon>
        <taxon>Fungiina</taxon>
        <taxon>Poritidae</taxon>
        <taxon>Porites</taxon>
    </lineage>
</organism>
<keyword evidence="1" id="KW-0472">Membrane</keyword>
<evidence type="ECO:0000313" key="2">
    <source>
        <dbReference type="EMBL" id="CAH3188551.1"/>
    </source>
</evidence>
<feature type="transmembrane region" description="Helical" evidence="1">
    <location>
        <begin position="60"/>
        <end position="81"/>
    </location>
</feature>
<comment type="caution">
    <text evidence="2">The sequence shown here is derived from an EMBL/GenBank/DDBJ whole genome shotgun (WGS) entry which is preliminary data.</text>
</comment>
<keyword evidence="1" id="KW-1133">Transmembrane helix</keyword>
<name>A0ABN8SA05_9CNID</name>
<keyword evidence="1" id="KW-0812">Transmembrane</keyword>
<proteinExistence type="predicted"/>
<evidence type="ECO:0000256" key="1">
    <source>
        <dbReference type="SAM" id="Phobius"/>
    </source>
</evidence>
<sequence length="371" mass="41156">MVRELIMAYSILKDREKRARYNNLADYDKGWLSGKRFKAVFWPEWETVAQRLAWMKRMGLLALSAGLTIGGIVTIVLTAGLSSPWSQCAVKGGFDSLRETISKEAVLDGRDVQKHLISTGAGYLLAFLPGGAAIGASLITAKQAFCHAACHCTAAVAAILTEHAIPKDICLGTAAETNSNLEIAAEEIGEQGLTDQAKSSLLERIPNVTKVITEKAGQLLTAEKHSDDTEADLPEAESFSLPDDVDDAEVHLTDEQSNSGGIVMYLSNGWWYSGLSKMIVSYLLNNKELTKKVRGNGKQVKIPYNAREMKVCFKIWRPTSGWGDVFKYDRLKRCWCEPYEPHVFHYPTPVTRTFTIEGTLWWEAVMKVTDM</sequence>
<protein>
    <submittedName>
        <fullName evidence="2">Uncharacterized protein</fullName>
    </submittedName>
</protein>
<reference evidence="2 3" key="1">
    <citation type="submission" date="2022-05" db="EMBL/GenBank/DDBJ databases">
        <authorList>
            <consortium name="Genoscope - CEA"/>
            <person name="William W."/>
        </authorList>
    </citation>
    <scope>NUCLEOTIDE SEQUENCE [LARGE SCALE GENOMIC DNA]</scope>
</reference>
<keyword evidence="3" id="KW-1185">Reference proteome</keyword>
<dbReference type="Proteomes" id="UP001159405">
    <property type="component" value="Unassembled WGS sequence"/>
</dbReference>
<gene>
    <name evidence="2" type="ORF">PLOB_00041036</name>
</gene>